<feature type="compositionally biased region" description="Low complexity" evidence="6">
    <location>
        <begin position="210"/>
        <end position="219"/>
    </location>
</feature>
<feature type="compositionally biased region" description="Basic and acidic residues" evidence="6">
    <location>
        <begin position="961"/>
        <end position="971"/>
    </location>
</feature>
<feature type="compositionally biased region" description="Polar residues" evidence="6">
    <location>
        <begin position="917"/>
        <end position="926"/>
    </location>
</feature>
<evidence type="ECO:0000256" key="6">
    <source>
        <dbReference type="SAM" id="MobiDB-lite"/>
    </source>
</evidence>
<evidence type="ECO:0000256" key="4">
    <source>
        <dbReference type="ARBA" id="ARBA00022753"/>
    </source>
</evidence>
<dbReference type="PANTHER" id="PTHR15746">
    <property type="entry name" value="RAB11-RELATED"/>
    <property type="match status" value="1"/>
</dbReference>
<reference evidence="9" key="1">
    <citation type="submission" date="2021-11" db="EMBL/GenBank/DDBJ databases">
        <authorList>
            <person name="Schell T."/>
        </authorList>
    </citation>
    <scope>NUCLEOTIDE SEQUENCE</scope>
    <source>
        <strain evidence="9">M5</strain>
    </source>
</reference>
<dbReference type="PANTHER" id="PTHR15746:SF23">
    <property type="entry name" value="RAB11 INTERACTING PROTEIN, ISOFORM A"/>
    <property type="match status" value="1"/>
</dbReference>
<dbReference type="FunFam" id="2.60.40.150:FF:000151">
    <property type="entry name" value="Rab11 family-interacting protein 1"/>
    <property type="match status" value="1"/>
</dbReference>
<dbReference type="GO" id="GO:0015031">
    <property type="term" value="P:protein transport"/>
    <property type="evidence" value="ECO:0007669"/>
    <property type="project" value="UniProtKB-KW"/>
</dbReference>
<evidence type="ECO:0000259" key="7">
    <source>
        <dbReference type="PROSITE" id="PS50004"/>
    </source>
</evidence>
<feature type="region of interest" description="Disordered" evidence="6">
    <location>
        <begin position="179"/>
        <end position="229"/>
    </location>
</feature>
<proteinExistence type="predicted"/>
<dbReference type="Pfam" id="PF00168">
    <property type="entry name" value="C2"/>
    <property type="match status" value="1"/>
</dbReference>
<feature type="region of interest" description="Disordered" evidence="6">
    <location>
        <begin position="308"/>
        <end position="335"/>
    </location>
</feature>
<keyword evidence="4" id="KW-0967">Endosome</keyword>
<feature type="region of interest" description="Disordered" evidence="6">
    <location>
        <begin position="890"/>
        <end position="929"/>
    </location>
</feature>
<evidence type="ECO:0000259" key="8">
    <source>
        <dbReference type="PROSITE" id="PS51511"/>
    </source>
</evidence>
<evidence type="ECO:0000256" key="1">
    <source>
        <dbReference type="ARBA" id="ARBA00004172"/>
    </source>
</evidence>
<feature type="compositionally biased region" description="Low complexity" evidence="6">
    <location>
        <begin position="465"/>
        <end position="475"/>
    </location>
</feature>
<comment type="subcellular location">
    <subcellularLocation>
        <location evidence="1">Recycling endosome</location>
    </subcellularLocation>
</comment>
<sequence length="1027" mass="111491">MWSPTHVQVTVCRVKGLLTKGKNGTNDAFVTISLGKEKFQTSVKQKALSELEWQEECELAIPTQGNTAEIVLTALHQNFIGVDEFLGMISLPLSNFDVYERPRTKWYPLKSKPGQEGKNKNRGEIEVRVAFTVKSGSLLDLSKKEKHKGSFGHLSQAAHNIGGSLMSLGKEKKGGIKKLASSVGSKLRLPKSGGRDEKSGDGRLSRHSSGRYSGKYSSGEPDPGVISEDDDEFRFDELSHKSSGSSLNLAGGSSSLASGQGSLENLGGGELLRHNSMKRSGSSATLPNRAIQPSSSISSLAVSVTSGASKSPTQQQSDWNQKFFGSKQNKVSEEPVAKEEKAGAAMTTAAMATAAAAVLHSSSPPSLVADGVPSIIIQDSFIVEKPSLSPSASPSSSKLNSSTVPVPKARNTKNYEVPVEADLPAIVPQARHRKDLATVEEMPTMEVYSQPAGEEANAEFDTGQSLSARPRMSSSPPSPSFPVGVVMNEHVARPPPVPKPRRSPLPPSSTNELLLPSSDETFHPVAPPENEISPIQLNPFDSDSDDEKYSVSEDDDRRFEDNDRGDILDLTYNPGQSSNAIILSNLEECDESMLNEDSVCEMLENVIKEHDHQTAEAPPPKPARSSNALEMYNEEWNEADDERMEAESTVDFFNDQTVQLSPVEKIAEDLVRVASLQTSGRDEDTPINSSPKEIRRDRLFSLFSIPTSETDTEQKSSGIIELDWLDDSKADGSQGFGGSDQLSSALMGASNSDHAKTIDSAVYVTGEDIRPHDVNSSLSDSSPSSNFKEALNRPFVAHLLPLEAVFTPPPATPQLLKLSVQTPLSAQSTGSNLARQDQLAWDDYDMAVKAETPEVTGGRRSIVPTEISDQEAKARRKRISLGPCLKTLTLESHTNDQSAGSPITEDDEDDDDAGEQAVTTPSNNSNETHRMKMAASFHQRVVVGEDKPANNNTPRDHHRTPRDSSTSEDRLRVYQEKSREGLIGLLEDRDNEISDLKDYIDSLLLKVIDTCPTVLQTPVKAKTSQRK</sequence>
<dbReference type="PROSITE" id="PS50004">
    <property type="entry name" value="C2"/>
    <property type="match status" value="1"/>
</dbReference>
<dbReference type="Pfam" id="PF09457">
    <property type="entry name" value="RBD-FIP"/>
    <property type="match status" value="1"/>
</dbReference>
<dbReference type="GO" id="GO:0045055">
    <property type="term" value="P:regulated exocytosis"/>
    <property type="evidence" value="ECO:0007669"/>
    <property type="project" value="TreeGrafter"/>
</dbReference>
<dbReference type="GO" id="GO:0055037">
    <property type="term" value="C:recycling endosome"/>
    <property type="evidence" value="ECO:0007669"/>
    <property type="project" value="UniProtKB-SubCell"/>
</dbReference>
<evidence type="ECO:0000313" key="9">
    <source>
        <dbReference type="EMBL" id="CAH0099867.1"/>
    </source>
</evidence>
<protein>
    <recommendedName>
        <fullName evidence="11">Rab11 family-interacting protein</fullName>
    </recommendedName>
</protein>
<accession>A0A8J2VZN4</accession>
<feature type="compositionally biased region" description="Pro residues" evidence="6">
    <location>
        <begin position="493"/>
        <end position="507"/>
    </location>
</feature>
<feature type="compositionally biased region" description="Acidic residues" evidence="6">
    <location>
        <begin position="904"/>
        <end position="914"/>
    </location>
</feature>
<feature type="region of interest" description="Disordered" evidence="6">
    <location>
        <begin position="260"/>
        <end position="292"/>
    </location>
</feature>
<name>A0A8J2VZN4_9CRUS</name>
<dbReference type="OrthoDB" id="8956628at2759"/>
<feature type="compositionally biased region" description="Low complexity" evidence="6">
    <location>
        <begin position="386"/>
        <end position="402"/>
    </location>
</feature>
<evidence type="ECO:0000256" key="2">
    <source>
        <dbReference type="ARBA" id="ARBA00022448"/>
    </source>
</evidence>
<dbReference type="SMART" id="SM00239">
    <property type="entry name" value="C2"/>
    <property type="match status" value="1"/>
</dbReference>
<evidence type="ECO:0000313" key="10">
    <source>
        <dbReference type="Proteomes" id="UP000789390"/>
    </source>
</evidence>
<feature type="region of interest" description="Disordered" evidence="6">
    <location>
        <begin position="853"/>
        <end position="876"/>
    </location>
</feature>
<keyword evidence="10" id="KW-1185">Reference proteome</keyword>
<dbReference type="Proteomes" id="UP000789390">
    <property type="component" value="Unassembled WGS sequence"/>
</dbReference>
<evidence type="ECO:0000256" key="5">
    <source>
        <dbReference type="ARBA" id="ARBA00022927"/>
    </source>
</evidence>
<comment type="caution">
    <text evidence="9">The sequence shown here is derived from an EMBL/GenBank/DDBJ whole genome shotgun (WGS) entry which is preliminary data.</text>
</comment>
<feature type="compositionally biased region" description="Basic and acidic residues" evidence="6">
    <location>
        <begin position="193"/>
        <end position="204"/>
    </location>
</feature>
<dbReference type="AlphaFoldDB" id="A0A8J2VZN4"/>
<dbReference type="SUPFAM" id="SSF144270">
    <property type="entry name" value="Eferin C-derminal domain-like"/>
    <property type="match status" value="1"/>
</dbReference>
<organism evidence="9 10">
    <name type="scientific">Daphnia galeata</name>
    <dbReference type="NCBI Taxonomy" id="27404"/>
    <lineage>
        <taxon>Eukaryota</taxon>
        <taxon>Metazoa</taxon>
        <taxon>Ecdysozoa</taxon>
        <taxon>Arthropoda</taxon>
        <taxon>Crustacea</taxon>
        <taxon>Branchiopoda</taxon>
        <taxon>Diplostraca</taxon>
        <taxon>Cladocera</taxon>
        <taxon>Anomopoda</taxon>
        <taxon>Daphniidae</taxon>
        <taxon>Daphnia</taxon>
    </lineage>
</organism>
<dbReference type="GO" id="GO:0031267">
    <property type="term" value="F:small GTPase binding"/>
    <property type="evidence" value="ECO:0007669"/>
    <property type="project" value="InterPro"/>
</dbReference>
<keyword evidence="2" id="KW-0813">Transport</keyword>
<feature type="compositionally biased region" description="Basic and acidic residues" evidence="6">
    <location>
        <begin position="547"/>
        <end position="566"/>
    </location>
</feature>
<dbReference type="Gene3D" id="2.60.40.150">
    <property type="entry name" value="C2 domain"/>
    <property type="match status" value="1"/>
</dbReference>
<feature type="compositionally biased region" description="Polar residues" evidence="6">
    <location>
        <begin position="890"/>
        <end position="901"/>
    </location>
</feature>
<dbReference type="PROSITE" id="PS51511">
    <property type="entry name" value="FIP_RBD"/>
    <property type="match status" value="1"/>
</dbReference>
<dbReference type="InterPro" id="IPR019018">
    <property type="entry name" value="Rab-bd_FIP-RBD"/>
</dbReference>
<gene>
    <name evidence="9" type="ORF">DGAL_LOCUS2025</name>
</gene>
<keyword evidence="3" id="KW-0597">Phosphoprotein</keyword>
<dbReference type="InterPro" id="IPR000008">
    <property type="entry name" value="C2_dom"/>
</dbReference>
<feature type="compositionally biased region" description="Polar residues" evidence="6">
    <location>
        <begin position="308"/>
        <end position="320"/>
    </location>
</feature>
<dbReference type="SUPFAM" id="SSF49562">
    <property type="entry name" value="C2 domain (Calcium/lipid-binding domain, CaLB)"/>
    <property type="match status" value="1"/>
</dbReference>
<feature type="region of interest" description="Disordered" evidence="6">
    <location>
        <begin position="946"/>
        <end position="971"/>
    </location>
</feature>
<keyword evidence="5" id="KW-0653">Protein transport</keyword>
<dbReference type="EMBL" id="CAKKLH010000025">
    <property type="protein sequence ID" value="CAH0099867.1"/>
    <property type="molecule type" value="Genomic_DNA"/>
</dbReference>
<feature type="domain" description="C2" evidence="7">
    <location>
        <begin position="1"/>
        <end position="107"/>
    </location>
</feature>
<feature type="region of interest" description="Disordered" evidence="6">
    <location>
        <begin position="386"/>
        <end position="410"/>
    </location>
</feature>
<dbReference type="InterPro" id="IPR037245">
    <property type="entry name" value="FIP-RBD_C_sf"/>
</dbReference>
<dbReference type="Gene3D" id="1.20.5.2440">
    <property type="match status" value="1"/>
</dbReference>
<dbReference type="InterPro" id="IPR037789">
    <property type="entry name" value="FIP_classI"/>
</dbReference>
<evidence type="ECO:0000256" key="3">
    <source>
        <dbReference type="ARBA" id="ARBA00022553"/>
    </source>
</evidence>
<feature type="domain" description="FIP-RBD" evidence="8">
    <location>
        <begin position="956"/>
        <end position="1018"/>
    </location>
</feature>
<feature type="region of interest" description="Disordered" evidence="6">
    <location>
        <begin position="450"/>
        <end position="566"/>
    </location>
</feature>
<evidence type="ECO:0008006" key="11">
    <source>
        <dbReference type="Google" id="ProtNLM"/>
    </source>
</evidence>
<dbReference type="InterPro" id="IPR035892">
    <property type="entry name" value="C2_domain_sf"/>
</dbReference>